<evidence type="ECO:0000313" key="2">
    <source>
        <dbReference type="Proteomes" id="UP000473571"/>
    </source>
</evidence>
<accession>A0A6L3NF57</accession>
<dbReference type="Proteomes" id="UP000473571">
    <property type="component" value="Unassembled WGS sequence"/>
</dbReference>
<comment type="caution">
    <text evidence="1">The sequence shown here is derived from an EMBL/GenBank/DDBJ whole genome shotgun (WGS) entry which is preliminary data.</text>
</comment>
<name>A0A6L3NF57_9BURK</name>
<reference evidence="1 2" key="1">
    <citation type="submission" date="2019-09" db="EMBL/GenBank/DDBJ databases">
        <title>Draft genome sequences of 48 bacterial type strains from the CCUG.</title>
        <authorList>
            <person name="Tunovic T."/>
            <person name="Pineiro-Iglesias B."/>
            <person name="Unosson C."/>
            <person name="Inganas E."/>
            <person name="Ohlen M."/>
            <person name="Cardew S."/>
            <person name="Jensie-Markopoulos S."/>
            <person name="Salva-Serra F."/>
            <person name="Jaen-Luchoro D."/>
            <person name="Karlsson R."/>
            <person name="Svensson-Stadler L."/>
            <person name="Chun J."/>
            <person name="Moore E."/>
        </authorList>
    </citation>
    <scope>NUCLEOTIDE SEQUENCE [LARGE SCALE GENOMIC DNA]</scope>
    <source>
        <strain evidence="1 2">CCUG 65687</strain>
    </source>
</reference>
<dbReference type="EMBL" id="VZOL01000205">
    <property type="protein sequence ID" value="KAB0673092.1"/>
    <property type="molecule type" value="Genomic_DNA"/>
</dbReference>
<sequence>MTLLQTRAEACLASTHVSLSKKRFRYDRVSREGGAEVVVIGSGSPSRMRGMRADSGSGLLRSVRDAVCEAAGAMRHTGRRRIACALFRRLSVSRLRSEGV</sequence>
<organism evidence="1 2">
    <name type="scientific">Burkholderia territorii</name>
    <dbReference type="NCBI Taxonomy" id="1503055"/>
    <lineage>
        <taxon>Bacteria</taxon>
        <taxon>Pseudomonadati</taxon>
        <taxon>Pseudomonadota</taxon>
        <taxon>Betaproteobacteria</taxon>
        <taxon>Burkholderiales</taxon>
        <taxon>Burkholderiaceae</taxon>
        <taxon>Burkholderia</taxon>
        <taxon>Burkholderia cepacia complex</taxon>
    </lineage>
</organism>
<dbReference type="AlphaFoldDB" id="A0A6L3NF57"/>
<proteinExistence type="predicted"/>
<protein>
    <submittedName>
        <fullName evidence="1">Uncharacterized protein</fullName>
    </submittedName>
</protein>
<gene>
    <name evidence="1" type="ORF">F7R13_16305</name>
</gene>
<evidence type="ECO:0000313" key="1">
    <source>
        <dbReference type="EMBL" id="KAB0673092.1"/>
    </source>
</evidence>